<keyword evidence="1" id="KW-0472">Membrane</keyword>
<proteinExistence type="predicted"/>
<dbReference type="InterPro" id="IPR036779">
    <property type="entry name" value="LysM_dom_sf"/>
</dbReference>
<dbReference type="InterPro" id="IPR016047">
    <property type="entry name" value="M23ase_b-sheet_dom"/>
</dbReference>
<dbReference type="SUPFAM" id="SSF54106">
    <property type="entry name" value="LysM domain"/>
    <property type="match status" value="2"/>
</dbReference>
<protein>
    <submittedName>
        <fullName evidence="3">LysM peptidoglycan-binding domain-containing protein</fullName>
    </submittedName>
</protein>
<evidence type="ECO:0000313" key="4">
    <source>
        <dbReference type="Proteomes" id="UP000264141"/>
    </source>
</evidence>
<dbReference type="PANTHER" id="PTHR21666:SF270">
    <property type="entry name" value="MUREIN HYDROLASE ACTIVATOR ENVC"/>
    <property type="match status" value="1"/>
</dbReference>
<dbReference type="SMART" id="SM00257">
    <property type="entry name" value="LysM"/>
    <property type="match status" value="2"/>
</dbReference>
<dbReference type="Gene3D" id="2.70.70.10">
    <property type="entry name" value="Glucose Permease (Domain IIA)"/>
    <property type="match status" value="1"/>
</dbReference>
<dbReference type="SUPFAM" id="SSF51261">
    <property type="entry name" value="Duplicated hybrid motif"/>
    <property type="match status" value="1"/>
</dbReference>
<organism evidence="3 4">
    <name type="scientific">Anaerolinea thermolimosa</name>
    <dbReference type="NCBI Taxonomy" id="229919"/>
    <lineage>
        <taxon>Bacteria</taxon>
        <taxon>Bacillati</taxon>
        <taxon>Chloroflexota</taxon>
        <taxon>Anaerolineae</taxon>
        <taxon>Anaerolineales</taxon>
        <taxon>Anaerolineaceae</taxon>
        <taxon>Anaerolinea</taxon>
    </lineage>
</organism>
<gene>
    <name evidence="3" type="ORF">DEQ80_03080</name>
</gene>
<dbReference type="Pfam" id="PF01476">
    <property type="entry name" value="LysM"/>
    <property type="match status" value="2"/>
</dbReference>
<dbReference type="Proteomes" id="UP000264141">
    <property type="component" value="Unassembled WGS sequence"/>
</dbReference>
<feature type="domain" description="LysM" evidence="2">
    <location>
        <begin position="164"/>
        <end position="211"/>
    </location>
</feature>
<dbReference type="GO" id="GO:0004222">
    <property type="term" value="F:metalloendopeptidase activity"/>
    <property type="evidence" value="ECO:0007669"/>
    <property type="project" value="TreeGrafter"/>
</dbReference>
<sequence length="371" mass="39708">MIRKTSAASSTPQVEKKAVASHPGLPWVILAWVGAFLMLSWLGYVIALRAGVVQAAQESSETRSRLSEIIPPDAGNSAPLPDLTFALPVQAVARNTSLHTIIPDRPRTSAEKYTVEAGDSVFSIAQAYKLKPETVLWANYDLLNDNPNMLSIGQELKIPATDGVLYTVKEGDTVESVARQFKAQPEDIISWPGNHIDIADPKLVPGKEIMIPGGQREMRSWVVPTIWRANAGANKTINAACDTSGASAYGTGYFMWPTDNHSISGNTFWSGHLGIDIAAATGAPVYAADSGVVVYAGPIGGGYGLMVMIDHGNGFHTLYAHNSQILTRCGANVSKGQVIAYAGSTGNSTGPHLHFEIRYMGAFVNPLDYLQ</sequence>
<feature type="transmembrane region" description="Helical" evidence="1">
    <location>
        <begin position="25"/>
        <end position="47"/>
    </location>
</feature>
<comment type="caution">
    <text evidence="3">The sequence shown here is derived from an EMBL/GenBank/DDBJ whole genome shotgun (WGS) entry which is preliminary data.</text>
</comment>
<dbReference type="InterPro" id="IPR050570">
    <property type="entry name" value="Cell_wall_metabolism_enzyme"/>
</dbReference>
<dbReference type="CDD" id="cd00118">
    <property type="entry name" value="LysM"/>
    <property type="match status" value="2"/>
</dbReference>
<dbReference type="STRING" id="229919.GCA_001050195_00424"/>
<dbReference type="PROSITE" id="PS51782">
    <property type="entry name" value="LYSM"/>
    <property type="match status" value="2"/>
</dbReference>
<feature type="domain" description="LysM" evidence="2">
    <location>
        <begin position="111"/>
        <end position="158"/>
    </location>
</feature>
<evidence type="ECO:0000256" key="1">
    <source>
        <dbReference type="SAM" id="Phobius"/>
    </source>
</evidence>
<dbReference type="Pfam" id="PF01551">
    <property type="entry name" value="Peptidase_M23"/>
    <property type="match status" value="1"/>
</dbReference>
<accession>A0A3D1JE14</accession>
<keyword evidence="1" id="KW-0812">Transmembrane</keyword>
<dbReference type="OrthoDB" id="9809488at2"/>
<dbReference type="PANTHER" id="PTHR21666">
    <property type="entry name" value="PEPTIDASE-RELATED"/>
    <property type="match status" value="1"/>
</dbReference>
<name>A0A3D1JE14_9CHLR</name>
<dbReference type="InterPro" id="IPR011055">
    <property type="entry name" value="Dup_hybrid_motif"/>
</dbReference>
<dbReference type="InterPro" id="IPR018392">
    <property type="entry name" value="LysM"/>
</dbReference>
<dbReference type="EMBL" id="DPBP01000013">
    <property type="protein sequence ID" value="HCE16821.1"/>
    <property type="molecule type" value="Genomic_DNA"/>
</dbReference>
<evidence type="ECO:0000313" key="3">
    <source>
        <dbReference type="EMBL" id="HCE16821.1"/>
    </source>
</evidence>
<dbReference type="Gene3D" id="3.10.350.10">
    <property type="entry name" value="LysM domain"/>
    <property type="match status" value="2"/>
</dbReference>
<dbReference type="RefSeq" id="WP_062189285.1">
    <property type="nucleotide sequence ID" value="NZ_DF967965.1"/>
</dbReference>
<dbReference type="AlphaFoldDB" id="A0A3D1JE14"/>
<keyword evidence="1" id="KW-1133">Transmembrane helix</keyword>
<dbReference type="CDD" id="cd12797">
    <property type="entry name" value="M23_peptidase"/>
    <property type="match status" value="1"/>
</dbReference>
<reference evidence="3 4" key="1">
    <citation type="journal article" date="2018" name="Nat. Biotechnol.">
        <title>A standardized bacterial taxonomy based on genome phylogeny substantially revises the tree of life.</title>
        <authorList>
            <person name="Parks D.H."/>
            <person name="Chuvochina M."/>
            <person name="Waite D.W."/>
            <person name="Rinke C."/>
            <person name="Skarshewski A."/>
            <person name="Chaumeil P.A."/>
            <person name="Hugenholtz P."/>
        </authorList>
    </citation>
    <scope>NUCLEOTIDE SEQUENCE [LARGE SCALE GENOMIC DNA]</scope>
    <source>
        <strain evidence="3">UBA8781</strain>
    </source>
</reference>
<evidence type="ECO:0000259" key="2">
    <source>
        <dbReference type="PROSITE" id="PS51782"/>
    </source>
</evidence>